<accession>A0ABQ4FHY2</accession>
<evidence type="ECO:0000256" key="1">
    <source>
        <dbReference type="SAM" id="Phobius"/>
    </source>
</evidence>
<comment type="caution">
    <text evidence="2">The sequence shown here is derived from an EMBL/GenBank/DDBJ whole genome shotgun (WGS) entry which is preliminary data.</text>
</comment>
<protein>
    <submittedName>
        <fullName evidence="2">Uncharacterized protein</fullName>
    </submittedName>
</protein>
<keyword evidence="3" id="KW-1185">Reference proteome</keyword>
<sequence length="126" mass="13618">MPSRLVLVKTGGFIDRVVTAVAVLIMDLVLLMTAGFAIRRARDRGVLCDGGTVFCSGGDPAFAQWQAEMAFRSAVAYGSFAVMATILIASLVAGRRRGRDEIVIIQLTALTTVAALAVLWEPYRQW</sequence>
<feature type="transmembrane region" description="Helical" evidence="1">
    <location>
        <begin position="20"/>
        <end position="38"/>
    </location>
</feature>
<name>A0ABQ4FHY2_9ACTN</name>
<feature type="transmembrane region" description="Helical" evidence="1">
    <location>
        <begin position="74"/>
        <end position="96"/>
    </location>
</feature>
<proteinExistence type="predicted"/>
<gene>
    <name evidence="2" type="ORF">Mam01_45910</name>
</gene>
<dbReference type="Proteomes" id="UP000651728">
    <property type="component" value="Unassembled WGS sequence"/>
</dbReference>
<keyword evidence="1" id="KW-0812">Transmembrane</keyword>
<reference evidence="2 3" key="1">
    <citation type="submission" date="2021-01" db="EMBL/GenBank/DDBJ databases">
        <title>Whole genome shotgun sequence of Microbispora amethystogenes NBRC 101907.</title>
        <authorList>
            <person name="Komaki H."/>
            <person name="Tamura T."/>
        </authorList>
    </citation>
    <scope>NUCLEOTIDE SEQUENCE [LARGE SCALE GENOMIC DNA]</scope>
    <source>
        <strain evidence="2 3">NBRC 101907</strain>
    </source>
</reference>
<dbReference type="EMBL" id="BOOB01000036">
    <property type="protein sequence ID" value="GIH34427.1"/>
    <property type="molecule type" value="Genomic_DNA"/>
</dbReference>
<keyword evidence="1" id="KW-1133">Transmembrane helix</keyword>
<evidence type="ECO:0000313" key="2">
    <source>
        <dbReference type="EMBL" id="GIH34427.1"/>
    </source>
</evidence>
<evidence type="ECO:0000313" key="3">
    <source>
        <dbReference type="Proteomes" id="UP000651728"/>
    </source>
</evidence>
<organism evidence="2 3">
    <name type="scientific">Microbispora amethystogenes</name>
    <dbReference type="NCBI Taxonomy" id="1427754"/>
    <lineage>
        <taxon>Bacteria</taxon>
        <taxon>Bacillati</taxon>
        <taxon>Actinomycetota</taxon>
        <taxon>Actinomycetes</taxon>
        <taxon>Streptosporangiales</taxon>
        <taxon>Streptosporangiaceae</taxon>
        <taxon>Microbispora</taxon>
    </lineage>
</organism>
<keyword evidence="1" id="KW-0472">Membrane</keyword>
<feature type="transmembrane region" description="Helical" evidence="1">
    <location>
        <begin position="102"/>
        <end position="120"/>
    </location>
</feature>